<name>A0ACC7S8X5_DOLFA</name>
<protein>
    <submittedName>
        <fullName evidence="1">Uncharacterized protein</fullName>
    </submittedName>
</protein>
<reference evidence="2" key="1">
    <citation type="journal article" date="2020" name="Toxins">
        <title>Phylogenomic Analysis of Secondary Metabolism in the Toxic Cyanobacterial Genera Anabaena, Dolichospermum and Aphanizomenon.</title>
        <authorList>
            <person name="Oesterholm J."/>
            <person name="Popin R.V."/>
            <person name="Fewer D.P."/>
            <person name="Sivonen K."/>
        </authorList>
    </citation>
    <scope>NUCLEOTIDE SEQUENCE [LARGE SCALE GENOMIC DNA]</scope>
    <source>
        <strain evidence="2">UHCC 0037</strain>
    </source>
</reference>
<evidence type="ECO:0000313" key="1">
    <source>
        <dbReference type="EMBL" id="MTJ44960.1"/>
    </source>
</evidence>
<evidence type="ECO:0000313" key="2">
    <source>
        <dbReference type="Proteomes" id="UP001517388"/>
    </source>
</evidence>
<gene>
    <name evidence="1" type="ORF">FJR39_18090</name>
</gene>
<comment type="caution">
    <text evidence="1">The sequence shown here is derived from an EMBL/GenBank/DDBJ whole genome shotgun (WGS) entry which is preliminary data.</text>
</comment>
<keyword evidence="2" id="KW-1185">Reference proteome</keyword>
<organism evidence="1 2">
    <name type="scientific">Dolichospermum flos-aquae UHCC 0037</name>
    <dbReference type="NCBI Taxonomy" id="2590026"/>
    <lineage>
        <taxon>Bacteria</taxon>
        <taxon>Bacillati</taxon>
        <taxon>Cyanobacteriota</taxon>
        <taxon>Cyanophyceae</taxon>
        <taxon>Nostocales</taxon>
        <taxon>Aphanizomenonaceae</taxon>
        <taxon>Dolichospermum</taxon>
    </lineage>
</organism>
<sequence>MNSDSLRGEAMANIKSKLKLTKDKILGENHKNVVGLSRLLLSDWEFIPRLLLSDWEFIPRLSLSDWEFIPRLNLTKWVNVG</sequence>
<accession>A0ACC7S8X5</accession>
<proteinExistence type="predicted"/>
<dbReference type="EMBL" id="VILF01000004">
    <property type="protein sequence ID" value="MTJ44960.1"/>
    <property type="molecule type" value="Genomic_DNA"/>
</dbReference>
<dbReference type="Proteomes" id="UP001517388">
    <property type="component" value="Unassembled WGS sequence"/>
</dbReference>